<proteinExistence type="predicted"/>
<reference evidence="3" key="1">
    <citation type="submission" date="2018-02" db="EMBL/GenBank/DDBJ databases">
        <authorList>
            <person name="Moore K."/>
            <person name="Momper L."/>
        </authorList>
    </citation>
    <scope>NUCLEOTIDE SEQUENCE [LARGE SCALE GENOMIC DNA]</scope>
    <source>
        <strain evidence="3">ULC18</strain>
    </source>
</reference>
<protein>
    <submittedName>
        <fullName evidence="2">SGNH/GDSL hydrolase family protein</fullName>
    </submittedName>
</protein>
<evidence type="ECO:0000313" key="3">
    <source>
        <dbReference type="Proteomes" id="UP000239576"/>
    </source>
</evidence>
<dbReference type="RefSeq" id="WP_106256652.1">
    <property type="nucleotide sequence ID" value="NZ_CAWNSW010000088.1"/>
</dbReference>
<accession>A0A2T1E7Q1</accession>
<evidence type="ECO:0000259" key="1">
    <source>
        <dbReference type="Pfam" id="PF13472"/>
    </source>
</evidence>
<dbReference type="Gene3D" id="3.40.50.1110">
    <property type="entry name" value="SGNH hydrolase"/>
    <property type="match status" value="1"/>
</dbReference>
<sequence>MNRWFTKHTLYLNMALLATLLTIAFQGGVFDHWQAALHLPENTRSSAALAGGQPKQDSVTLIPWWQDEVQYRLNLTRNQQYNNCVFGDSITSGLGNTLGDRTFNFALSGMSSVSLLEQLRREGKAGLRCHQVIIAMGTNDAEYLISNEQFVSNMRQAIALSRQLQPTHIILLPAFYSTFAASQNIDMAGPIARVNEINGLLQQVALGEQVVLLNGRLKPLYQGQALRDDVTTDGVHLNAKGRIIYRNVLLQLLRPA</sequence>
<name>A0A2T1E7Q1_9CYAN</name>
<dbReference type="SUPFAM" id="SSF52266">
    <property type="entry name" value="SGNH hydrolase"/>
    <property type="match status" value="1"/>
</dbReference>
<dbReference type="Pfam" id="PF13472">
    <property type="entry name" value="Lipase_GDSL_2"/>
    <property type="match status" value="1"/>
</dbReference>
<dbReference type="CDD" id="cd00229">
    <property type="entry name" value="SGNH_hydrolase"/>
    <property type="match status" value="1"/>
</dbReference>
<dbReference type="AlphaFoldDB" id="A0A2T1E7Q1"/>
<evidence type="ECO:0000313" key="2">
    <source>
        <dbReference type="EMBL" id="PSB28769.1"/>
    </source>
</evidence>
<dbReference type="InterPro" id="IPR013830">
    <property type="entry name" value="SGNH_hydro"/>
</dbReference>
<dbReference type="OrthoDB" id="528350at2"/>
<dbReference type="Proteomes" id="UP000239576">
    <property type="component" value="Unassembled WGS sequence"/>
</dbReference>
<reference evidence="2 3" key="2">
    <citation type="submission" date="2018-03" db="EMBL/GenBank/DDBJ databases">
        <title>The ancient ancestry and fast evolution of plastids.</title>
        <authorList>
            <person name="Moore K.R."/>
            <person name="Magnabosco C."/>
            <person name="Momper L."/>
            <person name="Gold D.A."/>
            <person name="Bosak T."/>
            <person name="Fournier G.P."/>
        </authorList>
    </citation>
    <scope>NUCLEOTIDE SEQUENCE [LARGE SCALE GENOMIC DNA]</scope>
    <source>
        <strain evidence="2 3">ULC18</strain>
    </source>
</reference>
<gene>
    <name evidence="2" type="ORF">C7B82_12625</name>
</gene>
<keyword evidence="2" id="KW-0378">Hydrolase</keyword>
<organism evidence="2 3">
    <name type="scientific">Stenomitos frigidus ULC18</name>
    <dbReference type="NCBI Taxonomy" id="2107698"/>
    <lineage>
        <taxon>Bacteria</taxon>
        <taxon>Bacillati</taxon>
        <taxon>Cyanobacteriota</taxon>
        <taxon>Cyanophyceae</taxon>
        <taxon>Leptolyngbyales</taxon>
        <taxon>Leptolyngbyaceae</taxon>
        <taxon>Stenomitos</taxon>
    </lineage>
</organism>
<comment type="caution">
    <text evidence="2">The sequence shown here is derived from an EMBL/GenBank/DDBJ whole genome shotgun (WGS) entry which is preliminary data.</text>
</comment>
<dbReference type="InterPro" id="IPR036514">
    <property type="entry name" value="SGNH_hydro_sf"/>
</dbReference>
<dbReference type="GO" id="GO:0016787">
    <property type="term" value="F:hydrolase activity"/>
    <property type="evidence" value="ECO:0007669"/>
    <property type="project" value="UniProtKB-KW"/>
</dbReference>
<dbReference type="EMBL" id="PVWK01000074">
    <property type="protein sequence ID" value="PSB28769.1"/>
    <property type="molecule type" value="Genomic_DNA"/>
</dbReference>
<keyword evidence="3" id="KW-1185">Reference proteome</keyword>
<feature type="domain" description="SGNH hydrolase-type esterase" evidence="1">
    <location>
        <begin position="85"/>
        <end position="241"/>
    </location>
</feature>